<dbReference type="GO" id="GO:0071111">
    <property type="term" value="F:cyclic-guanylate-specific phosphodiesterase activity"/>
    <property type="evidence" value="ECO:0007669"/>
    <property type="project" value="InterPro"/>
</dbReference>
<dbReference type="SUPFAM" id="SSF49879">
    <property type="entry name" value="SMAD/FHA domain"/>
    <property type="match status" value="1"/>
</dbReference>
<keyword evidence="4" id="KW-1185">Reference proteome</keyword>
<name>A0A5M6DI12_9BACT</name>
<dbReference type="Gene3D" id="3.20.20.450">
    <property type="entry name" value="EAL domain"/>
    <property type="match status" value="1"/>
</dbReference>
<evidence type="ECO:0000259" key="2">
    <source>
        <dbReference type="PROSITE" id="PS50883"/>
    </source>
</evidence>
<comment type="caution">
    <text evidence="3">The sequence shown here is derived from an EMBL/GenBank/DDBJ whole genome shotgun (WGS) entry which is preliminary data.</text>
</comment>
<evidence type="ECO:0000313" key="4">
    <source>
        <dbReference type="Proteomes" id="UP000324479"/>
    </source>
</evidence>
<dbReference type="RefSeq" id="WP_150074295.1">
    <property type="nucleotide sequence ID" value="NZ_VWOX01000001.1"/>
</dbReference>
<dbReference type="PANTHER" id="PTHR33121:SF76">
    <property type="entry name" value="SIGNALING PROTEIN"/>
    <property type="match status" value="1"/>
</dbReference>
<dbReference type="InterPro" id="IPR035919">
    <property type="entry name" value="EAL_sf"/>
</dbReference>
<protein>
    <submittedName>
        <fullName evidence="3">EAL domain-containing protein</fullName>
    </submittedName>
</protein>
<reference evidence="3 4" key="1">
    <citation type="submission" date="2019-08" db="EMBL/GenBank/DDBJ databases">
        <authorList>
            <person name="Dhanesh K."/>
            <person name="Kumar G."/>
            <person name="Sasikala C."/>
            <person name="Venkata Ramana C."/>
        </authorList>
    </citation>
    <scope>NUCLEOTIDE SEQUENCE [LARGE SCALE GENOMIC DNA]</scope>
    <source>
        <strain evidence="3 4">JC645</strain>
    </source>
</reference>
<accession>A0A5M6DI12</accession>
<gene>
    <name evidence="3" type="ORF">FYK55_01905</name>
</gene>
<feature type="domain" description="EAL" evidence="2">
    <location>
        <begin position="135"/>
        <end position="372"/>
    </location>
</feature>
<dbReference type="Pfam" id="PF00498">
    <property type="entry name" value="FHA"/>
    <property type="match status" value="1"/>
</dbReference>
<dbReference type="SMART" id="SM00052">
    <property type="entry name" value="EAL"/>
    <property type="match status" value="1"/>
</dbReference>
<dbReference type="InterPro" id="IPR050706">
    <property type="entry name" value="Cyclic-di-GMP_PDE-like"/>
</dbReference>
<sequence length="372" mass="40741">MSSTDNSVTDSLPSGEAVGADVWFLSGALQPRDSLRHLAIDEPLFTVGRNSGSSLRLQFKTVSGNHAVLSQRDGGLFLRDLNSTNGTYVNGERISGEVAVQQEDLIHFAEAPFRLLRQSPTAQSPGTIARNVCDEALALVQFDRMMSEKLVRPHFQVIVDIHTGNTVGHEILGRGSVFGLESVSAMFTAASQLNLEIELSELLRWEGIRIGRDLPGRPKCFVNTHPKELQDLRRLIDSLKAVREMSGQTELVLEIHEASVTNGAVMKELSGAVKALGIELAFDDFGAGQARLGELIAAKPDYVKFDISLIHGIDQADASRQRMLETLVKMVEELEIRALAEGIETPGEAETCRRMGFDLAQGFHFGRPTPLR</sequence>
<organism evidence="3 4">
    <name type="scientific">Roseiconus nitratireducens</name>
    <dbReference type="NCBI Taxonomy" id="2605748"/>
    <lineage>
        <taxon>Bacteria</taxon>
        <taxon>Pseudomonadati</taxon>
        <taxon>Planctomycetota</taxon>
        <taxon>Planctomycetia</taxon>
        <taxon>Pirellulales</taxon>
        <taxon>Pirellulaceae</taxon>
        <taxon>Roseiconus</taxon>
    </lineage>
</organism>
<dbReference type="Gene3D" id="2.60.200.20">
    <property type="match status" value="1"/>
</dbReference>
<proteinExistence type="predicted"/>
<dbReference type="SMART" id="SM00240">
    <property type="entry name" value="FHA"/>
    <property type="match status" value="1"/>
</dbReference>
<evidence type="ECO:0000259" key="1">
    <source>
        <dbReference type="PROSITE" id="PS50006"/>
    </source>
</evidence>
<evidence type="ECO:0000313" key="3">
    <source>
        <dbReference type="EMBL" id="KAA5547184.1"/>
    </source>
</evidence>
<dbReference type="InterPro" id="IPR000253">
    <property type="entry name" value="FHA_dom"/>
</dbReference>
<dbReference type="PANTHER" id="PTHR33121">
    <property type="entry name" value="CYCLIC DI-GMP PHOSPHODIESTERASE PDEF"/>
    <property type="match status" value="1"/>
</dbReference>
<dbReference type="SUPFAM" id="SSF141868">
    <property type="entry name" value="EAL domain-like"/>
    <property type="match status" value="1"/>
</dbReference>
<dbReference type="CDD" id="cd01948">
    <property type="entry name" value="EAL"/>
    <property type="match status" value="1"/>
</dbReference>
<dbReference type="InterPro" id="IPR001633">
    <property type="entry name" value="EAL_dom"/>
</dbReference>
<feature type="domain" description="FHA" evidence="1">
    <location>
        <begin position="45"/>
        <end position="94"/>
    </location>
</feature>
<dbReference type="CDD" id="cd00060">
    <property type="entry name" value="FHA"/>
    <property type="match status" value="1"/>
</dbReference>
<dbReference type="PROSITE" id="PS50883">
    <property type="entry name" value="EAL"/>
    <property type="match status" value="1"/>
</dbReference>
<dbReference type="PROSITE" id="PS50006">
    <property type="entry name" value="FHA_DOMAIN"/>
    <property type="match status" value="1"/>
</dbReference>
<dbReference type="EMBL" id="VWOX01000001">
    <property type="protein sequence ID" value="KAA5547184.1"/>
    <property type="molecule type" value="Genomic_DNA"/>
</dbReference>
<dbReference type="Pfam" id="PF00563">
    <property type="entry name" value="EAL"/>
    <property type="match status" value="1"/>
</dbReference>
<dbReference type="AlphaFoldDB" id="A0A5M6DI12"/>
<dbReference type="Proteomes" id="UP000324479">
    <property type="component" value="Unassembled WGS sequence"/>
</dbReference>
<dbReference type="InterPro" id="IPR008984">
    <property type="entry name" value="SMAD_FHA_dom_sf"/>
</dbReference>